<dbReference type="AlphaFoldDB" id="A0A0R2NR84"/>
<keyword evidence="1" id="KW-1133">Transmembrane helix</keyword>
<dbReference type="GO" id="GO:0016020">
    <property type="term" value="C:membrane"/>
    <property type="evidence" value="ECO:0007669"/>
    <property type="project" value="InterPro"/>
</dbReference>
<feature type="transmembrane region" description="Helical" evidence="1">
    <location>
        <begin position="94"/>
        <end position="113"/>
    </location>
</feature>
<organism evidence="3 4">
    <name type="scientific">Actinobacteria bacterium BACL2 MAG-120802-bin41</name>
    <dbReference type="NCBI Taxonomy" id="1655568"/>
    <lineage>
        <taxon>Bacteria</taxon>
        <taxon>Bacillati</taxon>
        <taxon>Actinomycetota</taxon>
        <taxon>Actinomycetes</taxon>
        <taxon>Actinomycetes incertae sedis</taxon>
        <taxon>ac1 cluster</taxon>
    </lineage>
</organism>
<feature type="transmembrane region" description="Helical" evidence="1">
    <location>
        <begin position="43"/>
        <end position="64"/>
    </location>
</feature>
<feature type="domain" description="Prepilin type IV endopeptidase peptidase" evidence="2">
    <location>
        <begin position="6"/>
        <end position="88"/>
    </location>
</feature>
<feature type="transmembrane region" description="Helical" evidence="1">
    <location>
        <begin position="122"/>
        <end position="139"/>
    </location>
</feature>
<dbReference type="Proteomes" id="UP000053941">
    <property type="component" value="Unassembled WGS sequence"/>
</dbReference>
<protein>
    <recommendedName>
        <fullName evidence="2">Prepilin type IV endopeptidase peptidase domain-containing protein</fullName>
    </recommendedName>
</protein>
<dbReference type="EMBL" id="LIAS01000224">
    <property type="protein sequence ID" value="KRO28181.1"/>
    <property type="molecule type" value="Genomic_DNA"/>
</dbReference>
<keyword evidence="1" id="KW-0812">Transmembrane</keyword>
<evidence type="ECO:0000259" key="2">
    <source>
        <dbReference type="Pfam" id="PF01478"/>
    </source>
</evidence>
<accession>A0A0R2NR84</accession>
<dbReference type="Gene3D" id="1.20.120.1220">
    <property type="match status" value="1"/>
</dbReference>
<reference evidence="3 4" key="1">
    <citation type="submission" date="2015-10" db="EMBL/GenBank/DDBJ databases">
        <title>Metagenome-Assembled Genomes uncover a global brackish microbiome.</title>
        <authorList>
            <person name="Hugerth L.W."/>
            <person name="Larsson J."/>
            <person name="Alneberg J."/>
            <person name="Lindh M.V."/>
            <person name="Legrand C."/>
            <person name="Pinhassi J."/>
            <person name="Andersson A.F."/>
        </authorList>
    </citation>
    <scope>NUCLEOTIDE SEQUENCE [LARGE SCALE GENOMIC DNA]</scope>
    <source>
        <strain evidence="3">BACL2 MAG-120802-bin41</strain>
    </source>
</reference>
<evidence type="ECO:0000313" key="3">
    <source>
        <dbReference type="EMBL" id="KRO28181.1"/>
    </source>
</evidence>
<proteinExistence type="predicted"/>
<comment type="caution">
    <text evidence="3">The sequence shown here is derived from an EMBL/GenBank/DDBJ whole genome shotgun (WGS) entry which is preliminary data.</text>
</comment>
<keyword evidence="1" id="KW-0472">Membrane</keyword>
<evidence type="ECO:0000313" key="4">
    <source>
        <dbReference type="Proteomes" id="UP000053941"/>
    </source>
</evidence>
<gene>
    <name evidence="3" type="ORF">ABR60_05425</name>
</gene>
<evidence type="ECO:0000256" key="1">
    <source>
        <dbReference type="SAM" id="Phobius"/>
    </source>
</evidence>
<name>A0A0R2NR84_9ACTN</name>
<dbReference type="GO" id="GO:0004190">
    <property type="term" value="F:aspartic-type endopeptidase activity"/>
    <property type="evidence" value="ECO:0007669"/>
    <property type="project" value="InterPro"/>
</dbReference>
<dbReference type="InterPro" id="IPR000045">
    <property type="entry name" value="Prepilin_IV_endopep_pep"/>
</dbReference>
<sequence>MLFIHFAIFAAIISWRDYQEHLISKRVTHLALLSLIPLLHQSWLEASLLSLINFMFYATINLFSRRAIGRGDIRLSLLMGAYISAFGGDISDLIWSNAISWLACSITLIIHLLKRESLKGKRVAFAPYLFFGVFLFAISV</sequence>
<dbReference type="Pfam" id="PF01478">
    <property type="entry name" value="Peptidase_A24"/>
    <property type="match status" value="1"/>
</dbReference>